<name>A0ABS8RNX5_DATST</name>
<dbReference type="EMBL" id="JACEIK010000064">
    <property type="protein sequence ID" value="MCD7448506.1"/>
    <property type="molecule type" value="Genomic_DNA"/>
</dbReference>
<protein>
    <submittedName>
        <fullName evidence="1">Uncharacterized protein</fullName>
    </submittedName>
</protein>
<gene>
    <name evidence="1" type="ORF">HAX54_043016</name>
</gene>
<sequence>MCVVEGNVSVVSVLVKGGEVFIGEGGKIDRLNGRWRVNVLVCWWEVGRCKGGKGERWKRGKYKEVGMLGSGETKKGLSKHRRSTAPPLLCRVFGALLCFWWQTIGGSRSGSVIHRRSMVIHRCFAVECRPINQVPAFLAPLILKALS</sequence>
<keyword evidence="2" id="KW-1185">Reference proteome</keyword>
<dbReference type="Proteomes" id="UP000823775">
    <property type="component" value="Unassembled WGS sequence"/>
</dbReference>
<accession>A0ABS8RNX5</accession>
<organism evidence="1 2">
    <name type="scientific">Datura stramonium</name>
    <name type="common">Jimsonweed</name>
    <name type="synonym">Common thornapple</name>
    <dbReference type="NCBI Taxonomy" id="4076"/>
    <lineage>
        <taxon>Eukaryota</taxon>
        <taxon>Viridiplantae</taxon>
        <taxon>Streptophyta</taxon>
        <taxon>Embryophyta</taxon>
        <taxon>Tracheophyta</taxon>
        <taxon>Spermatophyta</taxon>
        <taxon>Magnoliopsida</taxon>
        <taxon>eudicotyledons</taxon>
        <taxon>Gunneridae</taxon>
        <taxon>Pentapetalae</taxon>
        <taxon>asterids</taxon>
        <taxon>lamiids</taxon>
        <taxon>Solanales</taxon>
        <taxon>Solanaceae</taxon>
        <taxon>Solanoideae</taxon>
        <taxon>Datureae</taxon>
        <taxon>Datura</taxon>
    </lineage>
</organism>
<evidence type="ECO:0000313" key="1">
    <source>
        <dbReference type="EMBL" id="MCD7448506.1"/>
    </source>
</evidence>
<evidence type="ECO:0000313" key="2">
    <source>
        <dbReference type="Proteomes" id="UP000823775"/>
    </source>
</evidence>
<proteinExistence type="predicted"/>
<comment type="caution">
    <text evidence="1">The sequence shown here is derived from an EMBL/GenBank/DDBJ whole genome shotgun (WGS) entry which is preliminary data.</text>
</comment>
<reference evidence="1 2" key="1">
    <citation type="journal article" date="2021" name="BMC Genomics">
        <title>Datura genome reveals duplications of psychoactive alkaloid biosynthetic genes and high mutation rate following tissue culture.</title>
        <authorList>
            <person name="Rajewski A."/>
            <person name="Carter-House D."/>
            <person name="Stajich J."/>
            <person name="Litt A."/>
        </authorList>
    </citation>
    <scope>NUCLEOTIDE SEQUENCE [LARGE SCALE GENOMIC DNA]</scope>
    <source>
        <strain evidence="1">AR-01</strain>
    </source>
</reference>